<comment type="caution">
    <text evidence="1">The sequence shown here is derived from an EMBL/GenBank/DDBJ whole genome shotgun (WGS) entry which is preliminary data.</text>
</comment>
<dbReference type="OrthoDB" id="7473794at2759"/>
<gene>
    <name evidence="1" type="ORF">EVAR_44447_1</name>
</gene>
<reference evidence="1 2" key="1">
    <citation type="journal article" date="2019" name="Commun. Biol.">
        <title>The bagworm genome reveals a unique fibroin gene that provides high tensile strength.</title>
        <authorList>
            <person name="Kono N."/>
            <person name="Nakamura H."/>
            <person name="Ohtoshi R."/>
            <person name="Tomita M."/>
            <person name="Numata K."/>
            <person name="Arakawa K."/>
        </authorList>
    </citation>
    <scope>NUCLEOTIDE SEQUENCE [LARGE SCALE GENOMIC DNA]</scope>
</reference>
<evidence type="ECO:0000313" key="2">
    <source>
        <dbReference type="Proteomes" id="UP000299102"/>
    </source>
</evidence>
<dbReference type="Proteomes" id="UP000299102">
    <property type="component" value="Unassembled WGS sequence"/>
</dbReference>
<dbReference type="AlphaFoldDB" id="A0A4C1WLU8"/>
<dbReference type="EMBL" id="BGZK01000582">
    <property type="protein sequence ID" value="GBP51472.1"/>
    <property type="molecule type" value="Genomic_DNA"/>
</dbReference>
<accession>A0A4C1WLU8</accession>
<protein>
    <submittedName>
        <fullName evidence="1">Uncharacterized protein</fullName>
    </submittedName>
</protein>
<name>A0A4C1WLU8_EUMVA</name>
<evidence type="ECO:0000313" key="1">
    <source>
        <dbReference type="EMBL" id="GBP51472.1"/>
    </source>
</evidence>
<sequence length="167" mass="18516">MLFEVSAIMRLPLNIDDQSFSQFVFDNADFNTQTDGHNTFHAMVVSVSDWSYSRGGVGRLGPGLRGPYCAHPQAYELNRQLCISSTLIEGFWALKFIIPPGHFIRSPALGGIHCITSKSAIAPDQNIERLKQMPSAKVVSSFGATELKTFTKKNNTGLKTIKIQKPW</sequence>
<organism evidence="1 2">
    <name type="scientific">Eumeta variegata</name>
    <name type="common">Bagworm moth</name>
    <name type="synonym">Eumeta japonica</name>
    <dbReference type="NCBI Taxonomy" id="151549"/>
    <lineage>
        <taxon>Eukaryota</taxon>
        <taxon>Metazoa</taxon>
        <taxon>Ecdysozoa</taxon>
        <taxon>Arthropoda</taxon>
        <taxon>Hexapoda</taxon>
        <taxon>Insecta</taxon>
        <taxon>Pterygota</taxon>
        <taxon>Neoptera</taxon>
        <taxon>Endopterygota</taxon>
        <taxon>Lepidoptera</taxon>
        <taxon>Glossata</taxon>
        <taxon>Ditrysia</taxon>
        <taxon>Tineoidea</taxon>
        <taxon>Psychidae</taxon>
        <taxon>Oiketicinae</taxon>
        <taxon>Eumeta</taxon>
    </lineage>
</organism>
<keyword evidence="2" id="KW-1185">Reference proteome</keyword>
<proteinExistence type="predicted"/>